<dbReference type="PANTHER" id="PTHR43708">
    <property type="entry name" value="CONSERVED EXPRESSED OXIDOREDUCTASE (EUROFUNG)"/>
    <property type="match status" value="1"/>
</dbReference>
<protein>
    <submittedName>
        <fullName evidence="5">Gfo/Idh/MocA family oxidoreductase</fullName>
    </submittedName>
</protein>
<evidence type="ECO:0000256" key="1">
    <source>
        <dbReference type="ARBA" id="ARBA00010928"/>
    </source>
</evidence>
<dbReference type="PANTHER" id="PTHR43708:SF5">
    <property type="entry name" value="CONSERVED EXPRESSED OXIDOREDUCTASE (EUROFUNG)-RELATED"/>
    <property type="match status" value="1"/>
</dbReference>
<dbReference type="GO" id="GO:0016491">
    <property type="term" value="F:oxidoreductase activity"/>
    <property type="evidence" value="ECO:0007669"/>
    <property type="project" value="UniProtKB-KW"/>
</dbReference>
<accession>A0A367GT74</accession>
<dbReference type="Pfam" id="PF01408">
    <property type="entry name" value="GFO_IDH_MocA"/>
    <property type="match status" value="1"/>
</dbReference>
<evidence type="ECO:0000259" key="4">
    <source>
        <dbReference type="Pfam" id="PF02894"/>
    </source>
</evidence>
<dbReference type="Gene3D" id="3.40.50.720">
    <property type="entry name" value="NAD(P)-binding Rossmann-like Domain"/>
    <property type="match status" value="1"/>
</dbReference>
<comment type="caution">
    <text evidence="5">The sequence shown here is derived from an EMBL/GenBank/DDBJ whole genome shotgun (WGS) entry which is preliminary data.</text>
</comment>
<dbReference type="InterPro" id="IPR036291">
    <property type="entry name" value="NAD(P)-bd_dom_sf"/>
</dbReference>
<evidence type="ECO:0000313" key="5">
    <source>
        <dbReference type="EMBL" id="RCH56589.1"/>
    </source>
</evidence>
<dbReference type="InterPro" id="IPR051317">
    <property type="entry name" value="Gfo/Idh/MocA_oxidoreduct"/>
</dbReference>
<dbReference type="Proteomes" id="UP000253209">
    <property type="component" value="Unassembled WGS sequence"/>
</dbReference>
<dbReference type="AlphaFoldDB" id="A0A367GT74"/>
<proteinExistence type="inferred from homology"/>
<dbReference type="OrthoDB" id="6183734at2"/>
<evidence type="ECO:0000313" key="6">
    <source>
        <dbReference type="Proteomes" id="UP000253209"/>
    </source>
</evidence>
<keyword evidence="2" id="KW-0560">Oxidoreductase</keyword>
<gene>
    <name evidence="5" type="ORF">DJ568_01650</name>
</gene>
<dbReference type="RefSeq" id="WP_114003486.1">
    <property type="nucleotide sequence ID" value="NZ_QGDC01000001.1"/>
</dbReference>
<keyword evidence="6" id="KW-1185">Reference proteome</keyword>
<dbReference type="GO" id="GO:0000166">
    <property type="term" value="F:nucleotide binding"/>
    <property type="evidence" value="ECO:0007669"/>
    <property type="project" value="InterPro"/>
</dbReference>
<dbReference type="Pfam" id="PF02894">
    <property type="entry name" value="GFO_IDH_MocA_C"/>
    <property type="match status" value="1"/>
</dbReference>
<dbReference type="InterPro" id="IPR004104">
    <property type="entry name" value="Gfo/Idh/MocA-like_OxRdtase_C"/>
</dbReference>
<dbReference type="SUPFAM" id="SSF51735">
    <property type="entry name" value="NAD(P)-binding Rossmann-fold domains"/>
    <property type="match status" value="1"/>
</dbReference>
<sequence length="369" mass="41229">MSSVNLNYLPALPRNRTPGIGCIGAGFIMDDCHLVAYRQAGFNPVAISSREPEKSRAVAQRHNIKNFYSDYRDVIANPQVSILDIAVPPDVQVDIVREAVKHKHIKGILVQKPMGVNFDEALTVVKLCADAGITLAVNQNMRYDQSIRACKSAIEQHLLGNPVFATIDMRAIPHFMDWQKKMGWATLRIMSIHHLDSFRYLFGEPLCVYASVTQDPRIKKDFDHEDGVCVYILEYANGLRAVAWDDIWTGPAREGAIASHYINWRVEGTAGMAKGSIGWPAYPERKPSTIDITSTLYPGEWISPRWNEVWFPDAFAGPMAQLLCAIENGSEPEISGADNLKTMALVDACYLSFKQHRPVFIEEIYCGGS</sequence>
<dbReference type="Gene3D" id="3.30.360.10">
    <property type="entry name" value="Dihydrodipicolinate Reductase, domain 2"/>
    <property type="match status" value="1"/>
</dbReference>
<dbReference type="InterPro" id="IPR000683">
    <property type="entry name" value="Gfo/Idh/MocA-like_OxRdtase_N"/>
</dbReference>
<reference evidence="5 6" key="1">
    <citation type="submission" date="2018-05" db="EMBL/GenBank/DDBJ databases">
        <title>Mucilaginibacter hurinus sp. nov., isolated from briquette warehouse soil.</title>
        <authorList>
            <person name="Choi L."/>
        </authorList>
    </citation>
    <scope>NUCLEOTIDE SEQUENCE [LARGE SCALE GENOMIC DNA]</scope>
    <source>
        <strain evidence="5 6">ZR32</strain>
    </source>
</reference>
<name>A0A367GT74_9SPHI</name>
<organism evidence="5 6">
    <name type="scientific">Mucilaginibacter hurinus</name>
    <dbReference type="NCBI Taxonomy" id="2201324"/>
    <lineage>
        <taxon>Bacteria</taxon>
        <taxon>Pseudomonadati</taxon>
        <taxon>Bacteroidota</taxon>
        <taxon>Sphingobacteriia</taxon>
        <taxon>Sphingobacteriales</taxon>
        <taxon>Sphingobacteriaceae</taxon>
        <taxon>Mucilaginibacter</taxon>
    </lineage>
</organism>
<feature type="domain" description="Gfo/Idh/MocA-like oxidoreductase C-terminal" evidence="4">
    <location>
        <begin position="151"/>
        <end position="359"/>
    </location>
</feature>
<dbReference type="SUPFAM" id="SSF55347">
    <property type="entry name" value="Glyceraldehyde-3-phosphate dehydrogenase-like, C-terminal domain"/>
    <property type="match status" value="1"/>
</dbReference>
<comment type="similarity">
    <text evidence="1">Belongs to the Gfo/Idh/MocA family.</text>
</comment>
<dbReference type="EMBL" id="QGDC01000001">
    <property type="protein sequence ID" value="RCH56589.1"/>
    <property type="molecule type" value="Genomic_DNA"/>
</dbReference>
<evidence type="ECO:0000256" key="2">
    <source>
        <dbReference type="ARBA" id="ARBA00023002"/>
    </source>
</evidence>
<evidence type="ECO:0000259" key="3">
    <source>
        <dbReference type="Pfam" id="PF01408"/>
    </source>
</evidence>
<feature type="domain" description="Gfo/Idh/MocA-like oxidoreductase N-terminal" evidence="3">
    <location>
        <begin position="20"/>
        <end position="138"/>
    </location>
</feature>